<organism evidence="10 11">
    <name type="scientific">Limulus polyphemus</name>
    <name type="common">Atlantic horseshoe crab</name>
    <dbReference type="NCBI Taxonomy" id="6850"/>
    <lineage>
        <taxon>Eukaryota</taxon>
        <taxon>Metazoa</taxon>
        <taxon>Ecdysozoa</taxon>
        <taxon>Arthropoda</taxon>
        <taxon>Chelicerata</taxon>
        <taxon>Merostomata</taxon>
        <taxon>Xiphosura</taxon>
        <taxon>Limulidae</taxon>
        <taxon>Limulus</taxon>
    </lineage>
</organism>
<keyword evidence="4" id="KW-0963">Cytoplasm</keyword>
<dbReference type="Pfam" id="PF04880">
    <property type="entry name" value="NUDE_C"/>
    <property type="match status" value="1"/>
</dbReference>
<evidence type="ECO:0000256" key="7">
    <source>
        <dbReference type="ARBA" id="ARBA00023212"/>
    </source>
</evidence>
<keyword evidence="6 8" id="KW-0175">Coiled coil</keyword>
<dbReference type="Proteomes" id="UP000694941">
    <property type="component" value="Unplaced"/>
</dbReference>
<evidence type="ECO:0000259" key="9">
    <source>
        <dbReference type="Pfam" id="PF04880"/>
    </source>
</evidence>
<evidence type="ECO:0000256" key="3">
    <source>
        <dbReference type="ARBA" id="ARBA00007429"/>
    </source>
</evidence>
<feature type="coiled-coil region" evidence="8">
    <location>
        <begin position="22"/>
        <end position="186"/>
    </location>
</feature>
<evidence type="ECO:0000256" key="6">
    <source>
        <dbReference type="ARBA" id="ARBA00023054"/>
    </source>
</evidence>
<comment type="subcellular location">
    <subcellularLocation>
        <location evidence="2">Cytoplasm</location>
        <location evidence="2">Cytoskeleton</location>
        <location evidence="2">Microtubule organizing center</location>
        <location evidence="2">Centrosome</location>
    </subcellularLocation>
    <subcellularLocation>
        <location evidence="1">Cytoplasm</location>
        <location evidence="1">Cytoskeleton</location>
        <location evidence="1">Spindle</location>
    </subcellularLocation>
</comment>
<feature type="domain" description="NUDE" evidence="9">
    <location>
        <begin position="134"/>
        <end position="274"/>
    </location>
</feature>
<evidence type="ECO:0000256" key="2">
    <source>
        <dbReference type="ARBA" id="ARBA00004300"/>
    </source>
</evidence>
<dbReference type="GeneID" id="106465484"/>
<keyword evidence="5" id="KW-0493">Microtubule</keyword>
<dbReference type="RefSeq" id="XP_022249103.1">
    <property type="nucleotide sequence ID" value="XM_022393395.1"/>
</dbReference>
<name>A0ABM1BFU9_LIMPO</name>
<dbReference type="InterPro" id="IPR033494">
    <property type="entry name" value="NUDE"/>
</dbReference>
<keyword evidence="7" id="KW-0206">Cytoskeleton</keyword>
<evidence type="ECO:0000256" key="4">
    <source>
        <dbReference type="ARBA" id="ARBA00022490"/>
    </source>
</evidence>
<gene>
    <name evidence="11 12" type="primary">LOC106465484</name>
</gene>
<dbReference type="RefSeq" id="XP_013781167.1">
    <property type="nucleotide sequence ID" value="XM_013925713.2"/>
</dbReference>
<dbReference type="InterPro" id="IPR006964">
    <property type="entry name" value="NUDE_dom"/>
</dbReference>
<evidence type="ECO:0000313" key="12">
    <source>
        <dbReference type="RefSeq" id="XP_022249103.1"/>
    </source>
</evidence>
<protein>
    <submittedName>
        <fullName evidence="11 12">Nuclear distribution protein nudE homolog 1-like isoform X1</fullName>
    </submittedName>
</protein>
<dbReference type="PANTHER" id="PTHR10921:SF1">
    <property type="entry name" value="NUCLEAR DISTRIBUTION PROTEIN NUDE HOMOLOG"/>
    <property type="match status" value="1"/>
</dbReference>
<evidence type="ECO:0000256" key="5">
    <source>
        <dbReference type="ARBA" id="ARBA00022701"/>
    </source>
</evidence>
<comment type="similarity">
    <text evidence="3">Belongs to the nudE family.</text>
</comment>
<keyword evidence="10" id="KW-1185">Reference proteome</keyword>
<proteinExistence type="inferred from homology"/>
<dbReference type="PANTHER" id="PTHR10921">
    <property type="entry name" value="NUCLEAR DISTRIBUTION PROTEIN NUDE HOMOLOG 1"/>
    <property type="match status" value="1"/>
</dbReference>
<accession>A0ABM1BFU9</accession>
<evidence type="ECO:0000313" key="10">
    <source>
        <dbReference type="Proteomes" id="UP000694941"/>
    </source>
</evidence>
<sequence length="313" mass="36029">MNEDIPTFESTEEEIRYFKSLASEYKKKWQENQQELEEFQESSRELEAELEAQLEQMETQSRELRSINTRLQMEYDSIKEKLDMSHQEGFRQINNLQQEVSTLKAEKEDLIKYVRKLEQANDDLERGKRATVSSLEDFETKLNFAIERNAFLESELDDKETLAAMVQRLKDEARDLRQELLIHQSLNKQINNDTICFDNDRKVKKTIIEVDSNKLTTENETQTTSPNKVLQSAGHTPLTPSARISALNIVGDLLRKVGALELKLASCRTLVREPLPILDNEGRFSPISPSKVQQLTRGSSLSSHSDCIHLIAS</sequence>
<evidence type="ECO:0000256" key="1">
    <source>
        <dbReference type="ARBA" id="ARBA00004186"/>
    </source>
</evidence>
<reference evidence="11 12" key="1">
    <citation type="submission" date="2025-05" db="UniProtKB">
        <authorList>
            <consortium name="RefSeq"/>
        </authorList>
    </citation>
    <scope>IDENTIFICATION</scope>
    <source>
        <tissue evidence="11 12">Muscle</tissue>
    </source>
</reference>
<evidence type="ECO:0000256" key="8">
    <source>
        <dbReference type="SAM" id="Coils"/>
    </source>
</evidence>
<evidence type="ECO:0000313" key="11">
    <source>
        <dbReference type="RefSeq" id="XP_013781167.1"/>
    </source>
</evidence>
<dbReference type="Gene3D" id="6.10.250.1080">
    <property type="match status" value="1"/>
</dbReference>